<evidence type="ECO:0000256" key="7">
    <source>
        <dbReference type="ARBA" id="ARBA00022728"/>
    </source>
</evidence>
<dbReference type="InterPro" id="IPR024977">
    <property type="entry name" value="Apc4-like_WD40_dom"/>
</dbReference>
<keyword evidence="10 14" id="KW-0833">Ubl conjugation pathway</keyword>
<dbReference type="SUPFAM" id="SSF57850">
    <property type="entry name" value="RING/U-box"/>
    <property type="match status" value="1"/>
</dbReference>
<comment type="similarity">
    <text evidence="3 14">Belongs to the WD repeat PRP19 family.</text>
</comment>
<dbReference type="GO" id="GO:0006281">
    <property type="term" value="P:DNA repair"/>
    <property type="evidence" value="ECO:0007669"/>
    <property type="project" value="UniProtKB-KW"/>
</dbReference>
<dbReference type="GO" id="GO:0071006">
    <property type="term" value="C:U2-type catalytic step 1 spliceosome"/>
    <property type="evidence" value="ECO:0007669"/>
    <property type="project" value="TreeGrafter"/>
</dbReference>
<accession>S9VVR5</accession>
<evidence type="ECO:0000256" key="9">
    <source>
        <dbReference type="ARBA" id="ARBA00022763"/>
    </source>
</evidence>
<keyword evidence="7 14" id="KW-0747">Spliceosome</keyword>
<dbReference type="RefSeq" id="XP_013024716.1">
    <property type="nucleotide sequence ID" value="XM_013169262.1"/>
</dbReference>
<evidence type="ECO:0000256" key="5">
    <source>
        <dbReference type="ARBA" id="ARBA00022664"/>
    </source>
</evidence>
<reference evidence="17 18" key="1">
    <citation type="journal article" date="2011" name="Science">
        <title>Comparative functional genomics of the fission yeasts.</title>
        <authorList>
            <person name="Rhind N."/>
            <person name="Chen Z."/>
            <person name="Yassour M."/>
            <person name="Thompson D.A."/>
            <person name="Haas B.J."/>
            <person name="Habib N."/>
            <person name="Wapinski I."/>
            <person name="Roy S."/>
            <person name="Lin M.F."/>
            <person name="Heiman D.I."/>
            <person name="Young S.K."/>
            <person name="Furuya K."/>
            <person name="Guo Y."/>
            <person name="Pidoux A."/>
            <person name="Chen H.M."/>
            <person name="Robbertse B."/>
            <person name="Goldberg J.M."/>
            <person name="Aoki K."/>
            <person name="Bayne E.H."/>
            <person name="Berlin A.M."/>
            <person name="Desjardins C.A."/>
            <person name="Dobbs E."/>
            <person name="Dukaj L."/>
            <person name="Fan L."/>
            <person name="FitzGerald M.G."/>
            <person name="French C."/>
            <person name="Gujja S."/>
            <person name="Hansen K."/>
            <person name="Keifenheim D."/>
            <person name="Levin J.Z."/>
            <person name="Mosher R.A."/>
            <person name="Mueller C.A."/>
            <person name="Pfiffner J."/>
            <person name="Priest M."/>
            <person name="Russ C."/>
            <person name="Smialowska A."/>
            <person name="Swoboda P."/>
            <person name="Sykes S.M."/>
            <person name="Vaughn M."/>
            <person name="Vengrova S."/>
            <person name="Yoder R."/>
            <person name="Zeng Q."/>
            <person name="Allshire R."/>
            <person name="Baulcombe D."/>
            <person name="Birren B.W."/>
            <person name="Brown W."/>
            <person name="Ekwall K."/>
            <person name="Kellis M."/>
            <person name="Leatherwood J."/>
            <person name="Levin H."/>
            <person name="Margalit H."/>
            <person name="Martienssen R."/>
            <person name="Nieduszynski C.A."/>
            <person name="Spatafora J.W."/>
            <person name="Friedman N."/>
            <person name="Dalgaard J.Z."/>
            <person name="Baumann P."/>
            <person name="Niki H."/>
            <person name="Regev A."/>
            <person name="Nusbaum C."/>
        </authorList>
    </citation>
    <scope>NUCLEOTIDE SEQUENCE [LARGE SCALE GENOMIC DNA]</scope>
    <source>
        <strain evidence="18">OY26 / ATCC MYA-4695 / CBS 11777 / NBRC 106824 / NRRL Y48691</strain>
    </source>
</reference>
<evidence type="ECO:0000256" key="12">
    <source>
        <dbReference type="ARBA" id="ARBA00023204"/>
    </source>
</evidence>
<keyword evidence="12 14" id="KW-0234">DNA repair</keyword>
<comment type="function">
    <text evidence="14">Ubiquitin-protein ligase which is mainly involved pre-mRNA splicing and DNA repair. Required for pre-mRNA splicing as component of the spliceosome.</text>
</comment>
<evidence type="ECO:0000256" key="1">
    <source>
        <dbReference type="ARBA" id="ARBA00004123"/>
    </source>
</evidence>
<evidence type="ECO:0000256" key="2">
    <source>
        <dbReference type="ARBA" id="ARBA00004906"/>
    </source>
</evidence>
<keyword evidence="18" id="KW-1185">Reference proteome</keyword>
<keyword evidence="11 14" id="KW-0508">mRNA splicing</keyword>
<comment type="subunit">
    <text evidence="14">Homotetramer.</text>
</comment>
<dbReference type="InterPro" id="IPR015943">
    <property type="entry name" value="WD40/YVTN_repeat-like_dom_sf"/>
</dbReference>
<evidence type="ECO:0000256" key="15">
    <source>
        <dbReference type="SAM" id="MobiDB-lite"/>
    </source>
</evidence>
<feature type="compositionally biased region" description="Polar residues" evidence="15">
    <location>
        <begin position="136"/>
        <end position="145"/>
    </location>
</feature>
<dbReference type="Pfam" id="PF08606">
    <property type="entry name" value="Prp19"/>
    <property type="match status" value="1"/>
</dbReference>
<sequence>MFCSISGETPKEPVVSRVSGNIYERRLIEQAINETSKDPVTQQECTLEDLVPVKVPEFVKPRPPSATSLPALLSLFQEEWDALALEQFDLRKKLSETKQELSTSLYSLDAAFRVISRLTKERDEAREALAKFSDNISSLSQSQAENPDVEMKDGNDDTKATLQTTVDETLKQLSTKRKQTKLQPAWATPEALEKLANSSPVPVLPSAEKDVNSLLIPRPGGAGVSLCLVDNRVTLVECFSNKPLKSFDSSISTCCWLDVSKIALMNFDTKMIEVYDVPSDIESISEPSFSIPVENETVMLLSAHPSGKYIVASTDTTCTLYSMKASVYSLNIPSKITALSFHPDGHIFAVGLENGEIRFFETVSGAEAAKFGPQDGSIQSLQFGENGYWLAVTAANENGISIWHLGKSKLVHMVPTDASTTTAALDVTCQLMASSDDKYLYIHSFVKASKSWNLVSKVEASLVSKLAWMEDPHKLVYSTNQGSVCLLE</sequence>
<keyword evidence="6 14" id="KW-0808">Transferase</keyword>
<comment type="pathway">
    <text evidence="2 14">Protein modification; protein ubiquitination.</text>
</comment>
<dbReference type="GO" id="GO:0005737">
    <property type="term" value="C:cytoplasm"/>
    <property type="evidence" value="ECO:0007669"/>
    <property type="project" value="TreeGrafter"/>
</dbReference>
<evidence type="ECO:0000256" key="4">
    <source>
        <dbReference type="ARBA" id="ARBA00022574"/>
    </source>
</evidence>
<keyword evidence="17" id="KW-0436">Ligase</keyword>
<dbReference type="GO" id="GO:0070534">
    <property type="term" value="P:protein K63-linked ubiquitination"/>
    <property type="evidence" value="ECO:0007669"/>
    <property type="project" value="UniProtKB-UniRule"/>
</dbReference>
<dbReference type="GO" id="GO:0061630">
    <property type="term" value="F:ubiquitin protein ligase activity"/>
    <property type="evidence" value="ECO:0007669"/>
    <property type="project" value="UniProtKB-UniRule"/>
</dbReference>
<dbReference type="UniPathway" id="UPA00143"/>
<gene>
    <name evidence="17" type="ORF">SPOG_00991</name>
</gene>
<keyword evidence="9 14" id="KW-0227">DNA damage</keyword>
<dbReference type="PROSITE" id="PS51698">
    <property type="entry name" value="U_BOX"/>
    <property type="match status" value="1"/>
</dbReference>
<dbReference type="InterPro" id="IPR013083">
    <property type="entry name" value="Znf_RING/FYVE/PHD"/>
</dbReference>
<dbReference type="AlphaFoldDB" id="S9VVR5"/>
<organism evidence="17 18">
    <name type="scientific">Schizosaccharomyces cryophilus (strain OY26 / ATCC MYA-4695 / CBS 11777 / NBRC 106824 / NRRL Y48691)</name>
    <name type="common">Fission yeast</name>
    <dbReference type="NCBI Taxonomy" id="653667"/>
    <lineage>
        <taxon>Eukaryota</taxon>
        <taxon>Fungi</taxon>
        <taxon>Dikarya</taxon>
        <taxon>Ascomycota</taxon>
        <taxon>Taphrinomycotina</taxon>
        <taxon>Schizosaccharomycetes</taxon>
        <taxon>Schizosaccharomycetales</taxon>
        <taxon>Schizosaccharomycetaceae</taxon>
        <taxon>Schizosaccharomyces</taxon>
    </lineage>
</organism>
<keyword evidence="8" id="KW-0677">Repeat</keyword>
<proteinExistence type="inferred from homology"/>
<evidence type="ECO:0000256" key="13">
    <source>
        <dbReference type="ARBA" id="ARBA00023242"/>
    </source>
</evidence>
<dbReference type="Pfam" id="PF12894">
    <property type="entry name" value="ANAPC4_WD40"/>
    <property type="match status" value="1"/>
</dbReference>
<dbReference type="InterPro" id="IPR036322">
    <property type="entry name" value="WD40_repeat_dom_sf"/>
</dbReference>
<dbReference type="eggNOG" id="KOG0289">
    <property type="taxonomic scope" value="Eukaryota"/>
</dbReference>
<dbReference type="PANTHER" id="PTHR43995:SF1">
    <property type="entry name" value="PRE-MRNA-PROCESSING FACTOR 19"/>
    <property type="match status" value="1"/>
</dbReference>
<evidence type="ECO:0000256" key="3">
    <source>
        <dbReference type="ARBA" id="ARBA00006388"/>
    </source>
</evidence>
<dbReference type="InterPro" id="IPR013915">
    <property type="entry name" value="Prp19_cc"/>
</dbReference>
<name>S9VVR5_SCHCR</name>
<evidence type="ECO:0000256" key="10">
    <source>
        <dbReference type="ARBA" id="ARBA00022786"/>
    </source>
</evidence>
<evidence type="ECO:0000313" key="18">
    <source>
        <dbReference type="Proteomes" id="UP000015464"/>
    </source>
</evidence>
<evidence type="ECO:0000256" key="14">
    <source>
        <dbReference type="RuleBase" id="RU367101"/>
    </source>
</evidence>
<dbReference type="InterPro" id="IPR038959">
    <property type="entry name" value="Prp19"/>
</dbReference>
<dbReference type="EMBL" id="KE546993">
    <property type="protein sequence ID" value="EPY50230.1"/>
    <property type="molecule type" value="Genomic_DNA"/>
</dbReference>
<keyword evidence="4" id="KW-0853">WD repeat</keyword>
<dbReference type="GeneID" id="25035322"/>
<dbReference type="CDD" id="cd16656">
    <property type="entry name" value="RING-Ubox_PRP19"/>
    <property type="match status" value="1"/>
</dbReference>
<dbReference type="SMART" id="SM00320">
    <property type="entry name" value="WD40"/>
    <property type="match status" value="5"/>
</dbReference>
<dbReference type="STRING" id="653667.S9VVR5"/>
<dbReference type="Proteomes" id="UP000015464">
    <property type="component" value="Unassembled WGS sequence"/>
</dbReference>
<dbReference type="Gene3D" id="2.130.10.10">
    <property type="entry name" value="YVTN repeat-like/Quinoprotein amine dehydrogenase"/>
    <property type="match status" value="1"/>
</dbReference>
<dbReference type="PANTHER" id="PTHR43995">
    <property type="entry name" value="PRE-MRNA-PROCESSING FACTOR 19"/>
    <property type="match status" value="1"/>
</dbReference>
<evidence type="ECO:0000256" key="8">
    <source>
        <dbReference type="ARBA" id="ARBA00022737"/>
    </source>
</evidence>
<evidence type="ECO:0000256" key="6">
    <source>
        <dbReference type="ARBA" id="ARBA00022679"/>
    </source>
</evidence>
<comment type="catalytic activity">
    <reaction evidence="14">
        <text>S-ubiquitinyl-[E2 ubiquitin-conjugating enzyme]-L-cysteine + [acceptor protein]-L-lysine = [E2 ubiquitin-conjugating enzyme]-L-cysteine + N(6)-ubiquitinyl-[acceptor protein]-L-lysine.</text>
        <dbReference type="EC" id="2.3.2.27"/>
    </reaction>
</comment>
<feature type="region of interest" description="Disordered" evidence="15">
    <location>
        <begin position="136"/>
        <end position="156"/>
    </location>
</feature>
<dbReference type="FunFam" id="3.30.40.10:FF:000027">
    <property type="entry name" value="Pre-mRNA-processing factor 19, putative"/>
    <property type="match status" value="1"/>
</dbReference>
<dbReference type="InterPro" id="IPR055340">
    <property type="entry name" value="RING-Ubox_PRP19"/>
</dbReference>
<feature type="domain" description="U-box" evidence="16">
    <location>
        <begin position="1"/>
        <end position="71"/>
    </location>
</feature>
<evidence type="ECO:0000259" key="16">
    <source>
        <dbReference type="PROSITE" id="PS51698"/>
    </source>
</evidence>
<evidence type="ECO:0000256" key="11">
    <source>
        <dbReference type="ARBA" id="ARBA00023187"/>
    </source>
</evidence>
<dbReference type="GO" id="GO:0016874">
    <property type="term" value="F:ligase activity"/>
    <property type="evidence" value="ECO:0007669"/>
    <property type="project" value="UniProtKB-KW"/>
</dbReference>
<dbReference type="InterPro" id="IPR001680">
    <property type="entry name" value="WD40_rpt"/>
</dbReference>
<dbReference type="OrthoDB" id="687049at2759"/>
<evidence type="ECO:0000313" key="17">
    <source>
        <dbReference type="EMBL" id="EPY50230.1"/>
    </source>
</evidence>
<comment type="subcellular location">
    <subcellularLocation>
        <location evidence="1 14">Nucleus</location>
    </subcellularLocation>
</comment>
<dbReference type="GO" id="GO:0071014">
    <property type="term" value="C:post-mRNA release spliceosomal complex"/>
    <property type="evidence" value="ECO:0007669"/>
    <property type="project" value="EnsemblFungi"/>
</dbReference>
<dbReference type="GO" id="GO:0000974">
    <property type="term" value="C:Prp19 complex"/>
    <property type="evidence" value="ECO:0007669"/>
    <property type="project" value="UniProtKB-UniRule"/>
</dbReference>
<protein>
    <recommendedName>
        <fullName evidence="14">Pre-mRNA-processing factor 19</fullName>
        <ecNumber evidence="14">2.3.2.27</ecNumber>
    </recommendedName>
</protein>
<dbReference type="SMART" id="SM00504">
    <property type="entry name" value="Ubox"/>
    <property type="match status" value="1"/>
</dbReference>
<keyword evidence="13 14" id="KW-0539">Nucleus</keyword>
<dbReference type="Gene3D" id="3.30.40.10">
    <property type="entry name" value="Zinc/RING finger domain, C3HC4 (zinc finger)"/>
    <property type="match status" value="1"/>
</dbReference>
<dbReference type="InterPro" id="IPR003613">
    <property type="entry name" value="Ubox_domain"/>
</dbReference>
<dbReference type="SUPFAM" id="SSF50978">
    <property type="entry name" value="WD40 repeat-like"/>
    <property type="match status" value="1"/>
</dbReference>
<dbReference type="GO" id="GO:0000398">
    <property type="term" value="P:mRNA splicing, via spliceosome"/>
    <property type="evidence" value="ECO:0007669"/>
    <property type="project" value="InterPro"/>
</dbReference>
<dbReference type="HOGENOM" id="CLU_023894_0_1_1"/>
<dbReference type="OMA" id="SLDQHWA"/>
<keyword evidence="5 14" id="KW-0507">mRNA processing</keyword>
<dbReference type="EC" id="2.3.2.27" evidence="14"/>